<name>A0A0D7EDT8_RHOPL</name>
<dbReference type="NCBIfam" id="TIGR01143">
    <property type="entry name" value="murF"/>
    <property type="match status" value="1"/>
</dbReference>
<sequence length="479" mass="50059">MSTQPLWTLDAMAQAMNATRNGALPADIFGISIDSRTLAPGDAYFAIKGDIHDGHDFVAAALQAGAALAVVAKAQRDKFAADARLLIVDDVLAALVDLARASRARLEARVIAVTGSVGKTSTKEALRGVLGSQGETHASVASFNNHWGVPLSLARCPASVKFAVFEIGMNHAGEIEPLVKLVRPHVAVITTVEPVHLEFFAGIEAIADAKAEIFQGLEPGGVAVLNRDNSQFARLRKSAKKAKVGRIVSFGANAKADARLIELSLHSDRSAIHADILGHDVTYKLAIPGRHIAINSLAALAAAQLVGADLALAALALSQVRPAAGRGVRRALEFDDGEATLIDESYNANPASMAAALEVLGHTAIGPQGRRIAVLGDMLELGPTSAELHRSLAETVQAHAVDTVFCCGPMMRNLWDALSSGKRGGYAGSSAELESQVVAAIRAGDVIMVKGSLGSRMKTIVTALEKRFPGKSALDNVAV</sequence>
<dbReference type="InterPro" id="IPR051046">
    <property type="entry name" value="MurCDEF_CellWall_CoF430Synth"/>
</dbReference>
<evidence type="ECO:0000256" key="8">
    <source>
        <dbReference type="ARBA" id="ARBA00023306"/>
    </source>
</evidence>
<evidence type="ECO:0000256" key="10">
    <source>
        <dbReference type="HAMAP-Rule" id="MF_02019"/>
    </source>
</evidence>
<dbReference type="PATRIC" id="fig|1076.23.peg.5258"/>
<comment type="catalytic activity">
    <reaction evidence="10 11">
        <text>D-alanyl-D-alanine + UDP-N-acetyl-alpha-D-muramoyl-L-alanyl-gamma-D-glutamyl-meso-2,6-diaminopimelate + ATP = UDP-N-acetyl-alpha-D-muramoyl-L-alanyl-gamma-D-glutamyl-meso-2,6-diaminopimeloyl-D-alanyl-D-alanine + ADP + phosphate + H(+)</text>
        <dbReference type="Rhea" id="RHEA:28374"/>
        <dbReference type="ChEBI" id="CHEBI:15378"/>
        <dbReference type="ChEBI" id="CHEBI:30616"/>
        <dbReference type="ChEBI" id="CHEBI:43474"/>
        <dbReference type="ChEBI" id="CHEBI:57822"/>
        <dbReference type="ChEBI" id="CHEBI:61386"/>
        <dbReference type="ChEBI" id="CHEBI:83905"/>
        <dbReference type="ChEBI" id="CHEBI:456216"/>
        <dbReference type="EC" id="6.3.2.10"/>
    </reaction>
</comment>
<dbReference type="PANTHER" id="PTHR43024:SF1">
    <property type="entry name" value="UDP-N-ACETYLMURAMOYL-TRIPEPTIDE--D-ALANYL-D-ALANINE LIGASE"/>
    <property type="match status" value="1"/>
</dbReference>
<dbReference type="HAMAP" id="MF_02019">
    <property type="entry name" value="MurF"/>
    <property type="match status" value="1"/>
</dbReference>
<dbReference type="Pfam" id="PF02875">
    <property type="entry name" value="Mur_ligase_C"/>
    <property type="match status" value="1"/>
</dbReference>
<evidence type="ECO:0000256" key="1">
    <source>
        <dbReference type="ARBA" id="ARBA00022490"/>
    </source>
</evidence>
<dbReference type="SUPFAM" id="SSF63418">
    <property type="entry name" value="MurE/MurF N-terminal domain"/>
    <property type="match status" value="1"/>
</dbReference>
<dbReference type="GO" id="GO:0009252">
    <property type="term" value="P:peptidoglycan biosynthetic process"/>
    <property type="evidence" value="ECO:0007669"/>
    <property type="project" value="UniProtKB-UniRule"/>
</dbReference>
<organism evidence="15 16">
    <name type="scientific">Rhodopseudomonas palustris</name>
    <dbReference type="NCBI Taxonomy" id="1076"/>
    <lineage>
        <taxon>Bacteria</taxon>
        <taxon>Pseudomonadati</taxon>
        <taxon>Pseudomonadota</taxon>
        <taxon>Alphaproteobacteria</taxon>
        <taxon>Hyphomicrobiales</taxon>
        <taxon>Nitrobacteraceae</taxon>
        <taxon>Rhodopseudomonas</taxon>
    </lineage>
</organism>
<evidence type="ECO:0000256" key="5">
    <source>
        <dbReference type="ARBA" id="ARBA00022840"/>
    </source>
</evidence>
<dbReference type="InterPro" id="IPR035911">
    <property type="entry name" value="MurE/MurF_N"/>
</dbReference>
<keyword evidence="7 10" id="KW-0573">Peptidoglycan synthesis</keyword>
<dbReference type="NCBIfam" id="NF010693">
    <property type="entry name" value="PRK14093.1"/>
    <property type="match status" value="1"/>
</dbReference>
<evidence type="ECO:0000256" key="4">
    <source>
        <dbReference type="ARBA" id="ARBA00022741"/>
    </source>
</evidence>
<proteinExistence type="inferred from homology"/>
<dbReference type="GO" id="GO:0005737">
    <property type="term" value="C:cytoplasm"/>
    <property type="evidence" value="ECO:0007669"/>
    <property type="project" value="UniProtKB-SubCell"/>
</dbReference>
<reference evidence="15 16" key="1">
    <citation type="submission" date="2014-11" db="EMBL/GenBank/DDBJ databases">
        <title>Genomics and ecophysiology of heterotrophic nitrogen fixing bacteria isolated from estuarine surface water.</title>
        <authorList>
            <person name="Bentzon-Tilia M."/>
            <person name="Severin I."/>
            <person name="Hansen L.H."/>
            <person name="Riemann L."/>
        </authorList>
    </citation>
    <scope>NUCLEOTIDE SEQUENCE [LARGE SCALE GENOMIC DNA]</scope>
    <source>
        <strain evidence="15 16">BAL398</strain>
    </source>
</reference>
<dbReference type="Pfam" id="PF01225">
    <property type="entry name" value="Mur_ligase"/>
    <property type="match status" value="1"/>
</dbReference>
<dbReference type="EMBL" id="JXXE01000485">
    <property type="protein sequence ID" value="KIZ38908.1"/>
    <property type="molecule type" value="Genomic_DNA"/>
</dbReference>
<dbReference type="InterPro" id="IPR005863">
    <property type="entry name" value="UDP-N-AcMur_synth"/>
</dbReference>
<gene>
    <name evidence="10" type="primary">murF</name>
    <name evidence="15" type="ORF">OO17_22115</name>
</gene>
<feature type="domain" description="Mur ligase N-terminal catalytic" evidence="12">
    <location>
        <begin position="28"/>
        <end position="102"/>
    </location>
</feature>
<evidence type="ECO:0000259" key="12">
    <source>
        <dbReference type="Pfam" id="PF01225"/>
    </source>
</evidence>
<dbReference type="InterPro" id="IPR013221">
    <property type="entry name" value="Mur_ligase_cen"/>
</dbReference>
<evidence type="ECO:0000259" key="14">
    <source>
        <dbReference type="Pfam" id="PF08245"/>
    </source>
</evidence>
<dbReference type="InterPro" id="IPR004101">
    <property type="entry name" value="Mur_ligase_C"/>
</dbReference>
<dbReference type="UniPathway" id="UPA00219"/>
<protein>
    <recommendedName>
        <fullName evidence="10 11">UDP-N-acetylmuramoyl-tripeptide--D-alanyl-D-alanine ligase</fullName>
        <ecNumber evidence="10 11">6.3.2.10</ecNumber>
    </recommendedName>
    <alternativeName>
        <fullName evidence="10">D-alanyl-D-alanine-adding enzyme</fullName>
    </alternativeName>
</protein>
<dbReference type="GO" id="GO:0047480">
    <property type="term" value="F:UDP-N-acetylmuramoyl-tripeptide-D-alanyl-D-alanine ligase activity"/>
    <property type="evidence" value="ECO:0007669"/>
    <property type="project" value="UniProtKB-UniRule"/>
</dbReference>
<dbReference type="Gene3D" id="3.40.1190.10">
    <property type="entry name" value="Mur-like, catalytic domain"/>
    <property type="match status" value="1"/>
</dbReference>
<accession>A0A0D7EDT8</accession>
<evidence type="ECO:0000256" key="6">
    <source>
        <dbReference type="ARBA" id="ARBA00022960"/>
    </source>
</evidence>
<feature type="domain" description="Mur ligase C-terminal" evidence="13">
    <location>
        <begin position="338"/>
        <end position="452"/>
    </location>
</feature>
<dbReference type="Proteomes" id="UP000032515">
    <property type="component" value="Unassembled WGS sequence"/>
</dbReference>
<dbReference type="GO" id="GO:0008766">
    <property type="term" value="F:UDP-N-acetylmuramoylalanyl-D-glutamyl-2,6-diaminopimelate-D-alanyl-D-alanine ligase activity"/>
    <property type="evidence" value="ECO:0007669"/>
    <property type="project" value="RHEA"/>
</dbReference>
<evidence type="ECO:0000313" key="15">
    <source>
        <dbReference type="EMBL" id="KIZ38908.1"/>
    </source>
</evidence>
<evidence type="ECO:0000256" key="7">
    <source>
        <dbReference type="ARBA" id="ARBA00022984"/>
    </source>
</evidence>
<keyword evidence="6 10" id="KW-0133">Cell shape</keyword>
<dbReference type="SUPFAM" id="SSF53623">
    <property type="entry name" value="MurD-like peptide ligases, catalytic domain"/>
    <property type="match status" value="1"/>
</dbReference>
<comment type="caution">
    <text evidence="15">The sequence shown here is derived from an EMBL/GenBank/DDBJ whole genome shotgun (WGS) entry which is preliminary data.</text>
</comment>
<dbReference type="GO" id="GO:0008360">
    <property type="term" value="P:regulation of cell shape"/>
    <property type="evidence" value="ECO:0007669"/>
    <property type="project" value="UniProtKB-KW"/>
</dbReference>
<keyword evidence="2 10" id="KW-0436">Ligase</keyword>
<dbReference type="Gene3D" id="3.40.1390.10">
    <property type="entry name" value="MurE/MurF, N-terminal domain"/>
    <property type="match status" value="1"/>
</dbReference>
<keyword evidence="5 10" id="KW-0067">ATP-binding</keyword>
<feature type="domain" description="Mur ligase central" evidence="14">
    <location>
        <begin position="113"/>
        <end position="303"/>
    </location>
</feature>
<dbReference type="GO" id="GO:0005524">
    <property type="term" value="F:ATP binding"/>
    <property type="evidence" value="ECO:0007669"/>
    <property type="project" value="UniProtKB-UniRule"/>
</dbReference>
<dbReference type="OrthoDB" id="9801978at2"/>
<evidence type="ECO:0000313" key="16">
    <source>
        <dbReference type="Proteomes" id="UP000032515"/>
    </source>
</evidence>
<dbReference type="InterPro" id="IPR036615">
    <property type="entry name" value="Mur_ligase_C_dom_sf"/>
</dbReference>
<feature type="binding site" evidence="10">
    <location>
        <begin position="115"/>
        <end position="121"/>
    </location>
    <ligand>
        <name>ATP</name>
        <dbReference type="ChEBI" id="CHEBI:30616"/>
    </ligand>
</feature>
<keyword evidence="1 10" id="KW-0963">Cytoplasm</keyword>
<dbReference type="AlphaFoldDB" id="A0A0D7EDT8"/>
<evidence type="ECO:0000256" key="9">
    <source>
        <dbReference type="ARBA" id="ARBA00023316"/>
    </source>
</evidence>
<dbReference type="SUPFAM" id="SSF53244">
    <property type="entry name" value="MurD-like peptide ligases, peptide-binding domain"/>
    <property type="match status" value="1"/>
</dbReference>
<comment type="pathway">
    <text evidence="10 11">Cell wall biogenesis; peptidoglycan biosynthesis.</text>
</comment>
<dbReference type="EC" id="6.3.2.10" evidence="10 11"/>
<dbReference type="GO" id="GO:0071555">
    <property type="term" value="P:cell wall organization"/>
    <property type="evidence" value="ECO:0007669"/>
    <property type="project" value="UniProtKB-KW"/>
</dbReference>
<keyword evidence="8 10" id="KW-0131">Cell cycle</keyword>
<comment type="function">
    <text evidence="10 11">Involved in cell wall formation. Catalyzes the final step in the synthesis of UDP-N-acetylmuramoyl-pentapeptide, the precursor of murein.</text>
</comment>
<dbReference type="RefSeq" id="WP_044415726.1">
    <property type="nucleotide sequence ID" value="NZ_JXXE01000485.1"/>
</dbReference>
<evidence type="ECO:0000256" key="2">
    <source>
        <dbReference type="ARBA" id="ARBA00022598"/>
    </source>
</evidence>
<dbReference type="Gene3D" id="3.90.190.20">
    <property type="entry name" value="Mur ligase, C-terminal domain"/>
    <property type="match status" value="1"/>
</dbReference>
<dbReference type="InterPro" id="IPR000713">
    <property type="entry name" value="Mur_ligase_N"/>
</dbReference>
<dbReference type="PANTHER" id="PTHR43024">
    <property type="entry name" value="UDP-N-ACETYLMURAMOYL-TRIPEPTIDE--D-ALANYL-D-ALANINE LIGASE"/>
    <property type="match status" value="1"/>
</dbReference>
<keyword evidence="9 10" id="KW-0961">Cell wall biogenesis/degradation</keyword>
<comment type="subcellular location">
    <subcellularLocation>
        <location evidence="10 11">Cytoplasm</location>
    </subcellularLocation>
</comment>
<dbReference type="InterPro" id="IPR036565">
    <property type="entry name" value="Mur-like_cat_sf"/>
</dbReference>
<evidence type="ECO:0000259" key="13">
    <source>
        <dbReference type="Pfam" id="PF02875"/>
    </source>
</evidence>
<comment type="similarity">
    <text evidence="10">Belongs to the MurCDEF family. MurF subfamily.</text>
</comment>
<keyword evidence="3 10" id="KW-0132">Cell division</keyword>
<evidence type="ECO:0000256" key="11">
    <source>
        <dbReference type="RuleBase" id="RU004136"/>
    </source>
</evidence>
<dbReference type="Pfam" id="PF08245">
    <property type="entry name" value="Mur_ligase_M"/>
    <property type="match status" value="1"/>
</dbReference>
<evidence type="ECO:0000256" key="3">
    <source>
        <dbReference type="ARBA" id="ARBA00022618"/>
    </source>
</evidence>
<keyword evidence="4 10" id="KW-0547">Nucleotide-binding</keyword>
<dbReference type="GO" id="GO:0051301">
    <property type="term" value="P:cell division"/>
    <property type="evidence" value="ECO:0007669"/>
    <property type="project" value="UniProtKB-KW"/>
</dbReference>